<keyword evidence="2" id="KW-0732">Signal</keyword>
<dbReference type="InterPro" id="IPR058637">
    <property type="entry name" value="YknX-like_C"/>
</dbReference>
<sequence length="374" mass="38253">MQNRLRTLSAACVPALCVWLFLNAATARLARADEPAAVSVVLAHVTREPVAQQVHAYGVVASAAANADTVSLPYIARIRSLRVQPGQRVARGAPLAVVQADPSAVVALTQAQGAQTLARGELARTESLYRDGLATQSQLASAQKALSDAQQALAAQRALGVSAGAITIAAPVGGVVAQLTAAPGDQLQAGAPILQLIATNANAGANANASAGADHVANVTLGVEPADAMSIHDGDRIALHALATGLDKATANGSIVMVGASVDTQSQLVNVGASVPLAGTSFIPGTHVRADIETKRGDWWVVPRSAVLRDDHGAYVFQVAPDEKAHRVAVSIRVENDRSYGVDGALDAARPLVITGNYELTDGMAVRATKGTAP</sequence>
<dbReference type="Pfam" id="PF25989">
    <property type="entry name" value="YknX_C"/>
    <property type="match status" value="1"/>
</dbReference>
<dbReference type="EMBL" id="CP080095">
    <property type="protein sequence ID" value="QYD68241.1"/>
    <property type="molecule type" value="Genomic_DNA"/>
</dbReference>
<evidence type="ECO:0000256" key="2">
    <source>
        <dbReference type="SAM" id="SignalP"/>
    </source>
</evidence>
<dbReference type="PANTHER" id="PTHR30469:SF15">
    <property type="entry name" value="HLYD FAMILY OF SECRETION PROTEINS"/>
    <property type="match status" value="1"/>
</dbReference>
<name>A0ABX8UH46_9BURK</name>
<gene>
    <name evidence="4" type="ORF">KZJ38_18545</name>
</gene>
<dbReference type="PANTHER" id="PTHR30469">
    <property type="entry name" value="MULTIDRUG RESISTANCE PROTEIN MDTA"/>
    <property type="match status" value="1"/>
</dbReference>
<evidence type="ECO:0000313" key="5">
    <source>
        <dbReference type="Proteomes" id="UP000826462"/>
    </source>
</evidence>
<feature type="chain" id="PRO_5046563328" evidence="2">
    <location>
        <begin position="25"/>
        <end position="374"/>
    </location>
</feature>
<proteinExistence type="inferred from homology"/>
<dbReference type="Gene3D" id="1.10.287.470">
    <property type="entry name" value="Helix hairpin bin"/>
    <property type="match status" value="1"/>
</dbReference>
<dbReference type="Gene3D" id="2.40.420.20">
    <property type="match status" value="1"/>
</dbReference>
<organism evidence="4 5">
    <name type="scientific">Paraburkholderia edwinii</name>
    <dbReference type="NCBI Taxonomy" id="2861782"/>
    <lineage>
        <taxon>Bacteria</taxon>
        <taxon>Pseudomonadati</taxon>
        <taxon>Pseudomonadota</taxon>
        <taxon>Betaproteobacteria</taxon>
        <taxon>Burkholderiales</taxon>
        <taxon>Burkholderiaceae</taxon>
        <taxon>Paraburkholderia</taxon>
    </lineage>
</organism>
<dbReference type="Gene3D" id="2.40.30.170">
    <property type="match status" value="1"/>
</dbReference>
<comment type="similarity">
    <text evidence="1">Belongs to the membrane fusion protein (MFP) (TC 8.A.1) family.</text>
</comment>
<dbReference type="InterPro" id="IPR006143">
    <property type="entry name" value="RND_pump_MFP"/>
</dbReference>
<keyword evidence="5" id="KW-1185">Reference proteome</keyword>
<dbReference type="Gene3D" id="2.40.50.100">
    <property type="match status" value="1"/>
</dbReference>
<evidence type="ECO:0000259" key="3">
    <source>
        <dbReference type="Pfam" id="PF25989"/>
    </source>
</evidence>
<dbReference type="SUPFAM" id="SSF111369">
    <property type="entry name" value="HlyD-like secretion proteins"/>
    <property type="match status" value="1"/>
</dbReference>
<evidence type="ECO:0000256" key="1">
    <source>
        <dbReference type="ARBA" id="ARBA00009477"/>
    </source>
</evidence>
<dbReference type="Proteomes" id="UP000826462">
    <property type="component" value="Chromosome 1"/>
</dbReference>
<evidence type="ECO:0000313" key="4">
    <source>
        <dbReference type="EMBL" id="QYD68241.1"/>
    </source>
</evidence>
<reference evidence="4 5" key="1">
    <citation type="submission" date="2021-07" db="EMBL/GenBank/DDBJ databases">
        <title>Paraburkholderia edwinii protects Aspergillus sp. from phenazines by acting as a toxin sponge.</title>
        <authorList>
            <person name="Dahlstrom K.M."/>
            <person name="Newman D.K."/>
        </authorList>
    </citation>
    <scope>NUCLEOTIDE SEQUENCE [LARGE SCALE GENOMIC DNA]</scope>
    <source>
        <strain evidence="4 5">Pe01</strain>
    </source>
</reference>
<feature type="domain" description="YknX-like C-terminal permuted SH3-like" evidence="3">
    <location>
        <begin position="301"/>
        <end position="367"/>
    </location>
</feature>
<feature type="signal peptide" evidence="2">
    <location>
        <begin position="1"/>
        <end position="24"/>
    </location>
</feature>
<protein>
    <submittedName>
        <fullName evidence="4">Efflux RND transporter periplasmic adaptor subunit</fullName>
    </submittedName>
</protein>
<dbReference type="NCBIfam" id="TIGR01730">
    <property type="entry name" value="RND_mfp"/>
    <property type="match status" value="1"/>
</dbReference>
<dbReference type="RefSeq" id="WP_219797634.1">
    <property type="nucleotide sequence ID" value="NZ_CP080095.1"/>
</dbReference>
<accession>A0ABX8UH46</accession>